<accession>A0AAV1ID31</accession>
<dbReference type="AlphaFoldDB" id="A0AAV1ID31"/>
<name>A0AAV1ID31_9CHLO</name>
<evidence type="ECO:0000313" key="1">
    <source>
        <dbReference type="EMBL" id="CAK0783889.1"/>
    </source>
</evidence>
<keyword evidence="2" id="KW-1185">Reference proteome</keyword>
<reference evidence="1 2" key="1">
    <citation type="submission" date="2023-10" db="EMBL/GenBank/DDBJ databases">
        <authorList>
            <person name="Maclean D."/>
            <person name="Macfadyen A."/>
        </authorList>
    </citation>
    <scope>NUCLEOTIDE SEQUENCE [LARGE SCALE GENOMIC DNA]</scope>
</reference>
<evidence type="ECO:0000313" key="2">
    <source>
        <dbReference type="Proteomes" id="UP001314263"/>
    </source>
</evidence>
<dbReference type="Proteomes" id="UP001314263">
    <property type="component" value="Unassembled WGS sequence"/>
</dbReference>
<organism evidence="1 2">
    <name type="scientific">Coccomyxa viridis</name>
    <dbReference type="NCBI Taxonomy" id="1274662"/>
    <lineage>
        <taxon>Eukaryota</taxon>
        <taxon>Viridiplantae</taxon>
        <taxon>Chlorophyta</taxon>
        <taxon>core chlorophytes</taxon>
        <taxon>Trebouxiophyceae</taxon>
        <taxon>Trebouxiophyceae incertae sedis</taxon>
        <taxon>Coccomyxaceae</taxon>
        <taxon>Coccomyxa</taxon>
    </lineage>
</organism>
<gene>
    <name evidence="1" type="ORF">CVIRNUC_007089</name>
</gene>
<proteinExistence type="predicted"/>
<protein>
    <submittedName>
        <fullName evidence="1">Uncharacterized protein</fullName>
    </submittedName>
</protein>
<comment type="caution">
    <text evidence="1">The sequence shown here is derived from an EMBL/GenBank/DDBJ whole genome shotgun (WGS) entry which is preliminary data.</text>
</comment>
<dbReference type="EMBL" id="CAUYUE010000009">
    <property type="protein sequence ID" value="CAK0783889.1"/>
    <property type="molecule type" value="Genomic_DNA"/>
</dbReference>
<sequence length="77" mass="7889">MLDSHDKALQLRVSTDFASAARHSRSKDAATHTTDFLAERAMAGTGTPALAPAASACASACFCAACASACFWQPGIV</sequence>